<feature type="binding site" evidence="8">
    <location>
        <position position="241"/>
    </location>
    <ligand>
        <name>NADP(+)</name>
        <dbReference type="ChEBI" id="CHEBI:58349"/>
    </ligand>
</feature>
<dbReference type="Pfam" id="PF18317">
    <property type="entry name" value="SDH_C"/>
    <property type="match status" value="1"/>
</dbReference>
<dbReference type="GO" id="GO:0050661">
    <property type="term" value="F:NADP binding"/>
    <property type="evidence" value="ECO:0007669"/>
    <property type="project" value="InterPro"/>
</dbReference>
<dbReference type="STRING" id="1495769.CEM_164"/>
<dbReference type="HOGENOM" id="CLU_044063_2_1_6"/>
<dbReference type="PANTHER" id="PTHR21089">
    <property type="entry name" value="SHIKIMATE DEHYDROGENASE"/>
    <property type="match status" value="1"/>
</dbReference>
<feature type="domain" description="Quinate/shikimate 5-dehydrogenase/glutamyl-tRNA reductase" evidence="9">
    <location>
        <begin position="115"/>
        <end position="196"/>
    </location>
</feature>
<feature type="binding site" evidence="8">
    <location>
        <position position="248"/>
    </location>
    <ligand>
        <name>shikimate</name>
        <dbReference type="ChEBI" id="CHEBI:36208"/>
    </ligand>
</feature>
<dbReference type="InterPro" id="IPR006151">
    <property type="entry name" value="Shikm_DH/Glu-tRNA_Rdtase"/>
</dbReference>
<dbReference type="Gene3D" id="3.40.50.720">
    <property type="entry name" value="NAD(P)-binding Rossmann-like Domain"/>
    <property type="match status" value="1"/>
</dbReference>
<dbReference type="InterPro" id="IPR036291">
    <property type="entry name" value="NAD(P)-bd_dom_sf"/>
</dbReference>
<feature type="binding site" evidence="8">
    <location>
        <position position="62"/>
    </location>
    <ligand>
        <name>shikimate</name>
        <dbReference type="ChEBI" id="CHEBI:36208"/>
    </ligand>
</feature>
<evidence type="ECO:0000256" key="3">
    <source>
        <dbReference type="ARBA" id="ARBA00022605"/>
    </source>
</evidence>
<dbReference type="AlphaFoldDB" id="A0A078KB83"/>
<feature type="active site" description="Proton acceptor" evidence="8">
    <location>
        <position position="66"/>
    </location>
</feature>
<feature type="binding site" evidence="8">
    <location>
        <position position="103"/>
    </location>
    <ligand>
        <name>shikimate</name>
        <dbReference type="ChEBI" id="CHEBI:36208"/>
    </ligand>
</feature>
<dbReference type="NCBIfam" id="NF001310">
    <property type="entry name" value="PRK00258.1-2"/>
    <property type="match status" value="1"/>
</dbReference>
<dbReference type="InterPro" id="IPR041121">
    <property type="entry name" value="SDH_C"/>
</dbReference>
<dbReference type="InterPro" id="IPR046346">
    <property type="entry name" value="Aminoacid_DH-like_N_sf"/>
</dbReference>
<evidence type="ECO:0000256" key="5">
    <source>
        <dbReference type="ARBA" id="ARBA00023002"/>
    </source>
</evidence>
<evidence type="ECO:0000313" key="13">
    <source>
        <dbReference type="Proteomes" id="UP000032420"/>
    </source>
</evidence>
<comment type="subunit">
    <text evidence="8">Homodimer.</text>
</comment>
<dbReference type="HAMAP" id="MF_00222">
    <property type="entry name" value="Shikimate_DH_AroE"/>
    <property type="match status" value="1"/>
</dbReference>
<gene>
    <name evidence="8 12" type="primary">aroE</name>
    <name evidence="12" type="ORF">CEM_164</name>
</gene>
<dbReference type="SUPFAM" id="SSF53223">
    <property type="entry name" value="Aminoacid dehydrogenase-like, N-terminal domain"/>
    <property type="match status" value="1"/>
</dbReference>
<protein>
    <recommendedName>
        <fullName evidence="2 8">Shikimate dehydrogenase (NADP(+))</fullName>
        <shortName evidence="8">SDH</shortName>
        <ecNumber evidence="2 8">1.1.1.25</ecNumber>
    </recommendedName>
</protein>
<evidence type="ECO:0000256" key="8">
    <source>
        <dbReference type="HAMAP-Rule" id="MF_00222"/>
    </source>
</evidence>
<dbReference type="Gene3D" id="3.40.50.10860">
    <property type="entry name" value="Leucine Dehydrogenase, chain A, domain 1"/>
    <property type="match status" value="1"/>
</dbReference>
<keyword evidence="6 8" id="KW-0057">Aromatic amino acid biosynthesis</keyword>
<feature type="domain" description="SDH C-terminal" evidence="11">
    <location>
        <begin position="241"/>
        <end position="270"/>
    </location>
</feature>
<dbReference type="GO" id="GO:0019632">
    <property type="term" value="P:shikimate metabolic process"/>
    <property type="evidence" value="ECO:0007669"/>
    <property type="project" value="InterPro"/>
</dbReference>
<dbReference type="InterPro" id="IPR022893">
    <property type="entry name" value="Shikimate_DH_fam"/>
</dbReference>
<evidence type="ECO:0000259" key="9">
    <source>
        <dbReference type="Pfam" id="PF01488"/>
    </source>
</evidence>
<dbReference type="KEGG" id="eme:CEM_164"/>
<dbReference type="OrthoDB" id="9776868at2"/>
<feature type="binding site" evidence="8">
    <location>
        <begin position="15"/>
        <end position="17"/>
    </location>
    <ligand>
        <name>shikimate</name>
        <dbReference type="ChEBI" id="CHEBI:36208"/>
    </ligand>
</feature>
<dbReference type="GO" id="GO:0004764">
    <property type="term" value="F:shikimate 3-dehydrogenase (NADP+) activity"/>
    <property type="evidence" value="ECO:0007669"/>
    <property type="project" value="UniProtKB-UniRule"/>
</dbReference>
<dbReference type="NCBIfam" id="TIGR00507">
    <property type="entry name" value="aroE"/>
    <property type="match status" value="1"/>
</dbReference>
<evidence type="ECO:0000313" key="12">
    <source>
        <dbReference type="EMBL" id="CDZ16431.1"/>
    </source>
</evidence>
<dbReference type="GO" id="GO:0008652">
    <property type="term" value="P:amino acid biosynthetic process"/>
    <property type="evidence" value="ECO:0007669"/>
    <property type="project" value="UniProtKB-KW"/>
</dbReference>
<keyword evidence="3 8" id="KW-0028">Amino-acid biosynthesis</keyword>
<feature type="binding site" evidence="8">
    <location>
        <position position="87"/>
    </location>
    <ligand>
        <name>shikimate</name>
        <dbReference type="ChEBI" id="CHEBI:36208"/>
    </ligand>
</feature>
<evidence type="ECO:0000259" key="11">
    <source>
        <dbReference type="Pfam" id="PF18317"/>
    </source>
</evidence>
<dbReference type="PATRIC" id="fig|1495769.3.peg.153"/>
<evidence type="ECO:0000256" key="7">
    <source>
        <dbReference type="ARBA" id="ARBA00049442"/>
    </source>
</evidence>
<accession>A0A078KB83</accession>
<dbReference type="UniPathway" id="UPA00053">
    <property type="reaction ID" value="UER00087"/>
</dbReference>
<feature type="binding site" evidence="8">
    <location>
        <begin position="151"/>
        <end position="156"/>
    </location>
    <ligand>
        <name>NADP(+)</name>
        <dbReference type="ChEBI" id="CHEBI:58349"/>
    </ligand>
</feature>
<dbReference type="GO" id="GO:0009073">
    <property type="term" value="P:aromatic amino acid family biosynthetic process"/>
    <property type="evidence" value="ECO:0007669"/>
    <property type="project" value="UniProtKB-KW"/>
</dbReference>
<proteinExistence type="inferred from homology"/>
<dbReference type="EMBL" id="LM655252">
    <property type="protein sequence ID" value="CDZ16431.1"/>
    <property type="molecule type" value="Genomic_DNA"/>
</dbReference>
<name>A0A078KB83_9GAMM</name>
<keyword evidence="13" id="KW-1185">Reference proteome</keyword>
<keyword evidence="5 8" id="KW-0560">Oxidoreductase</keyword>
<feature type="binding site" evidence="8">
    <location>
        <begin position="127"/>
        <end position="131"/>
    </location>
    <ligand>
        <name>NADP(+)</name>
        <dbReference type="ChEBI" id="CHEBI:58349"/>
    </ligand>
</feature>
<comment type="function">
    <text evidence="8">Involved in the biosynthesis of the chorismate, which leads to the biosynthesis of aromatic amino acids. Catalyzes the reversible NADPH linked reduction of 3-dehydroshikimate (DHSA) to yield shikimate (SA).</text>
</comment>
<dbReference type="Pfam" id="PF01488">
    <property type="entry name" value="Shikimate_DH"/>
    <property type="match status" value="1"/>
</dbReference>
<reference evidence="13" key="1">
    <citation type="submission" date="2014-07" db="EMBL/GenBank/DDBJ databases">
        <authorList>
            <person name="Santos-Garcia D."/>
        </authorList>
    </citation>
    <scope>NUCLEOTIDE SEQUENCE [LARGE SCALE GENOMIC DNA]</scope>
</reference>
<dbReference type="Proteomes" id="UP000032420">
    <property type="component" value="Chromosome I"/>
</dbReference>
<feature type="binding site" evidence="8">
    <location>
        <position position="220"/>
    </location>
    <ligand>
        <name>shikimate</name>
        <dbReference type="ChEBI" id="CHEBI:36208"/>
    </ligand>
</feature>
<feature type="domain" description="Shikimate dehydrogenase substrate binding N-terminal" evidence="10">
    <location>
        <begin position="7"/>
        <end position="89"/>
    </location>
</feature>
<dbReference type="PANTHER" id="PTHR21089:SF1">
    <property type="entry name" value="BIFUNCTIONAL 3-DEHYDROQUINATE DEHYDRATASE_SHIKIMATE DEHYDROGENASE, CHLOROPLASTIC"/>
    <property type="match status" value="1"/>
</dbReference>
<evidence type="ECO:0000256" key="6">
    <source>
        <dbReference type="ARBA" id="ARBA00023141"/>
    </source>
</evidence>
<evidence type="ECO:0000259" key="10">
    <source>
        <dbReference type="Pfam" id="PF08501"/>
    </source>
</evidence>
<dbReference type="Pfam" id="PF08501">
    <property type="entry name" value="Shikimate_dh_N"/>
    <property type="match status" value="1"/>
</dbReference>
<dbReference type="SUPFAM" id="SSF51735">
    <property type="entry name" value="NAD(P)-binding Rossmann-fold domains"/>
    <property type="match status" value="1"/>
</dbReference>
<dbReference type="CDD" id="cd01065">
    <property type="entry name" value="NAD_bind_Shikimate_DH"/>
    <property type="match status" value="1"/>
</dbReference>
<dbReference type="InterPro" id="IPR013708">
    <property type="entry name" value="Shikimate_DH-bd_N"/>
</dbReference>
<evidence type="ECO:0000256" key="2">
    <source>
        <dbReference type="ARBA" id="ARBA00012962"/>
    </source>
</evidence>
<feature type="binding site" evidence="8">
    <location>
        <position position="218"/>
    </location>
    <ligand>
        <name>NADP(+)</name>
        <dbReference type="ChEBI" id="CHEBI:58349"/>
    </ligand>
</feature>
<evidence type="ECO:0000256" key="4">
    <source>
        <dbReference type="ARBA" id="ARBA00022857"/>
    </source>
</evidence>
<organism evidence="12 13">
    <name type="scientific">Candidatus Johnevansia muelleri</name>
    <dbReference type="NCBI Taxonomy" id="1495769"/>
    <lineage>
        <taxon>Bacteria</taxon>
        <taxon>Pseudomonadati</taxon>
        <taxon>Pseudomonadota</taxon>
        <taxon>Gammaproteobacteria</taxon>
        <taxon>Candidatus Johnevansiales</taxon>
        <taxon>Candidatus Johnevansiaceae</taxon>
        <taxon>Candidatus Johnevansia</taxon>
    </lineage>
</organism>
<evidence type="ECO:0000256" key="1">
    <source>
        <dbReference type="ARBA" id="ARBA00004871"/>
    </source>
</evidence>
<comment type="caution">
    <text evidence="8">Lacks conserved residue(s) required for the propagation of feature annotation.</text>
</comment>
<dbReference type="EC" id="1.1.1.25" evidence="2 8"/>
<keyword evidence="4 8" id="KW-0521">NADP</keyword>
<dbReference type="GO" id="GO:0005829">
    <property type="term" value="C:cytosol"/>
    <property type="evidence" value="ECO:0007669"/>
    <property type="project" value="TreeGrafter"/>
</dbReference>
<comment type="catalytic activity">
    <reaction evidence="7 8">
        <text>shikimate + NADP(+) = 3-dehydroshikimate + NADPH + H(+)</text>
        <dbReference type="Rhea" id="RHEA:17737"/>
        <dbReference type="ChEBI" id="CHEBI:15378"/>
        <dbReference type="ChEBI" id="CHEBI:16630"/>
        <dbReference type="ChEBI" id="CHEBI:36208"/>
        <dbReference type="ChEBI" id="CHEBI:57783"/>
        <dbReference type="ChEBI" id="CHEBI:58349"/>
        <dbReference type="EC" id="1.1.1.25"/>
    </reaction>
</comment>
<dbReference type="InterPro" id="IPR011342">
    <property type="entry name" value="Shikimate_DH"/>
</dbReference>
<comment type="similarity">
    <text evidence="8">Belongs to the shikimate dehydrogenase family.</text>
</comment>
<sequence length="282" mass="31376">MKNIFCVFGNPIKHSRSPLIHKAFAKQFNESIIYEARFVKIDSLYEAWDIFRNDGGIGANVTVPFKQKAINLADIISYRAYLSGTINTLFVGYDGRVYGDTTDGVGLVRDLKRLGIKLKSKRIAIIGAGGAVRSIIQPLIDEKPRYIFISNRTASKGKALAKYFSIIKPHSTFLEGGGLDQLYGVFDILINGTSASLSGKLPCIHKNIIKKGAIAYDMTYASTQTVFNKWAQNNGALTFDGLGMLIEQAAESFFLWHNKRPNTIDIHKAIRLEINKNNTNFC</sequence>
<dbReference type="GO" id="GO:0009423">
    <property type="term" value="P:chorismate biosynthetic process"/>
    <property type="evidence" value="ECO:0007669"/>
    <property type="project" value="UniProtKB-UniRule"/>
</dbReference>
<comment type="pathway">
    <text evidence="1 8">Metabolic intermediate biosynthesis; chorismate biosynthesis; chorismate from D-erythrose 4-phosphate and phosphoenolpyruvate: step 4/7.</text>
</comment>